<feature type="compositionally biased region" description="Acidic residues" evidence="1">
    <location>
        <begin position="1"/>
        <end position="11"/>
    </location>
</feature>
<gene>
    <name evidence="2" type="primary">Dsec\GM15977</name>
    <name evidence="2" type="ORF">Dsec_GM15977</name>
</gene>
<feature type="region of interest" description="Disordered" evidence="1">
    <location>
        <begin position="55"/>
        <end position="100"/>
    </location>
</feature>
<dbReference type="Proteomes" id="UP000001292">
    <property type="component" value="Unassembled WGS sequence"/>
</dbReference>
<keyword evidence="3" id="KW-1185">Reference proteome</keyword>
<organism evidence="3">
    <name type="scientific">Drosophila sechellia</name>
    <name type="common">Fruit fly</name>
    <dbReference type="NCBI Taxonomy" id="7238"/>
    <lineage>
        <taxon>Eukaryota</taxon>
        <taxon>Metazoa</taxon>
        <taxon>Ecdysozoa</taxon>
        <taxon>Arthropoda</taxon>
        <taxon>Hexapoda</taxon>
        <taxon>Insecta</taxon>
        <taxon>Pterygota</taxon>
        <taxon>Neoptera</taxon>
        <taxon>Endopterygota</taxon>
        <taxon>Diptera</taxon>
        <taxon>Brachycera</taxon>
        <taxon>Muscomorpha</taxon>
        <taxon>Ephydroidea</taxon>
        <taxon>Drosophilidae</taxon>
        <taxon>Drosophila</taxon>
        <taxon>Sophophora</taxon>
    </lineage>
</organism>
<protein>
    <submittedName>
        <fullName evidence="2">GM15977</fullName>
    </submittedName>
</protein>
<sequence>MEEEDEEDEEPSCGSWPNALSKQTNRPANDIDDFLTTPAGWSVWTLLWPIAMQRSRAQAQAQSWSQAEAATRDLAKTLAESEEQASAGERSAASRPGGLS</sequence>
<dbReference type="OMA" id="DEEPSCG"/>
<accession>B4I8F2</accession>
<name>B4I8F2_DROSE</name>
<dbReference type="EMBL" id="CH480824">
    <property type="protein sequence ID" value="EDW56877.1"/>
    <property type="molecule type" value="Genomic_DNA"/>
</dbReference>
<feature type="region of interest" description="Disordered" evidence="1">
    <location>
        <begin position="1"/>
        <end position="35"/>
    </location>
</feature>
<feature type="compositionally biased region" description="Polar residues" evidence="1">
    <location>
        <begin position="18"/>
        <end position="27"/>
    </location>
</feature>
<evidence type="ECO:0000256" key="1">
    <source>
        <dbReference type="SAM" id="MobiDB-lite"/>
    </source>
</evidence>
<dbReference type="AlphaFoldDB" id="B4I8F2"/>
<evidence type="ECO:0000313" key="2">
    <source>
        <dbReference type="EMBL" id="EDW56877.1"/>
    </source>
</evidence>
<proteinExistence type="predicted"/>
<feature type="compositionally biased region" description="Low complexity" evidence="1">
    <location>
        <begin position="55"/>
        <end position="69"/>
    </location>
</feature>
<reference evidence="2 3" key="1">
    <citation type="journal article" date="2007" name="Nature">
        <title>Evolution of genes and genomes on the Drosophila phylogeny.</title>
        <authorList>
            <consortium name="Drosophila 12 Genomes Consortium"/>
            <person name="Clark A.G."/>
            <person name="Eisen M.B."/>
            <person name="Smith D.R."/>
            <person name="Bergman C.M."/>
            <person name="Oliver B."/>
            <person name="Markow T.A."/>
            <person name="Kaufman T.C."/>
            <person name="Kellis M."/>
            <person name="Gelbart W."/>
            <person name="Iyer V.N."/>
            <person name="Pollard D.A."/>
            <person name="Sackton T.B."/>
            <person name="Larracuente A.M."/>
            <person name="Singh N.D."/>
            <person name="Abad J.P."/>
            <person name="Abt D.N."/>
            <person name="Adryan B."/>
            <person name="Aguade M."/>
            <person name="Akashi H."/>
            <person name="Anderson W.W."/>
            <person name="Aquadro C.F."/>
            <person name="Ardell D.H."/>
            <person name="Arguello R."/>
            <person name="Artieri C.G."/>
            <person name="Barbash D.A."/>
            <person name="Barker D."/>
            <person name="Barsanti P."/>
            <person name="Batterham P."/>
            <person name="Batzoglou S."/>
            <person name="Begun D."/>
            <person name="Bhutkar A."/>
            <person name="Blanco E."/>
            <person name="Bosak S.A."/>
            <person name="Bradley R.K."/>
            <person name="Brand A.D."/>
            <person name="Brent M.R."/>
            <person name="Brooks A.N."/>
            <person name="Brown R.H."/>
            <person name="Butlin R.K."/>
            <person name="Caggese C."/>
            <person name="Calvi B.R."/>
            <person name="Bernardo de Carvalho A."/>
            <person name="Caspi A."/>
            <person name="Castrezana S."/>
            <person name="Celniker S.E."/>
            <person name="Chang J.L."/>
            <person name="Chapple C."/>
            <person name="Chatterji S."/>
            <person name="Chinwalla A."/>
            <person name="Civetta A."/>
            <person name="Clifton S.W."/>
            <person name="Comeron J.M."/>
            <person name="Costello J.C."/>
            <person name="Coyne J.A."/>
            <person name="Daub J."/>
            <person name="David R.G."/>
            <person name="Delcher A.L."/>
            <person name="Delehaunty K."/>
            <person name="Do C.B."/>
            <person name="Ebling H."/>
            <person name="Edwards K."/>
            <person name="Eickbush T."/>
            <person name="Evans J.D."/>
            <person name="Filipski A."/>
            <person name="Findeiss S."/>
            <person name="Freyhult E."/>
            <person name="Fulton L."/>
            <person name="Fulton R."/>
            <person name="Garcia A.C."/>
            <person name="Gardiner A."/>
            <person name="Garfield D.A."/>
            <person name="Garvin B.E."/>
            <person name="Gibson G."/>
            <person name="Gilbert D."/>
            <person name="Gnerre S."/>
            <person name="Godfrey J."/>
            <person name="Good R."/>
            <person name="Gotea V."/>
            <person name="Gravely B."/>
            <person name="Greenberg A.J."/>
            <person name="Griffiths-Jones S."/>
            <person name="Gross S."/>
            <person name="Guigo R."/>
            <person name="Gustafson E.A."/>
            <person name="Haerty W."/>
            <person name="Hahn M.W."/>
            <person name="Halligan D.L."/>
            <person name="Halpern A.L."/>
            <person name="Halter G.M."/>
            <person name="Han M.V."/>
            <person name="Heger A."/>
            <person name="Hillier L."/>
            <person name="Hinrichs A.S."/>
            <person name="Holmes I."/>
            <person name="Hoskins R.A."/>
            <person name="Hubisz M.J."/>
            <person name="Hultmark D."/>
            <person name="Huntley M.A."/>
            <person name="Jaffe D.B."/>
            <person name="Jagadeeshan S."/>
            <person name="Jeck W.R."/>
            <person name="Johnson J."/>
            <person name="Jones C.D."/>
            <person name="Jordan W.C."/>
            <person name="Karpen G.H."/>
            <person name="Kataoka E."/>
            <person name="Keightley P.D."/>
            <person name="Kheradpour P."/>
            <person name="Kirkness E.F."/>
            <person name="Koerich L.B."/>
            <person name="Kristiansen K."/>
            <person name="Kudrna D."/>
            <person name="Kulathinal R.J."/>
            <person name="Kumar S."/>
            <person name="Kwok R."/>
            <person name="Lander E."/>
            <person name="Langley C.H."/>
            <person name="Lapoint R."/>
            <person name="Lazzaro B.P."/>
            <person name="Lee S.J."/>
            <person name="Levesque L."/>
            <person name="Li R."/>
            <person name="Lin C.F."/>
            <person name="Lin M.F."/>
            <person name="Lindblad-Toh K."/>
            <person name="Llopart A."/>
            <person name="Long M."/>
            <person name="Low L."/>
            <person name="Lozovsky E."/>
            <person name="Lu J."/>
            <person name="Luo M."/>
            <person name="Machado C.A."/>
            <person name="Makalowski W."/>
            <person name="Marzo M."/>
            <person name="Matsuda M."/>
            <person name="Matzkin L."/>
            <person name="McAllister B."/>
            <person name="McBride C.S."/>
            <person name="McKernan B."/>
            <person name="McKernan K."/>
            <person name="Mendez-Lago M."/>
            <person name="Minx P."/>
            <person name="Mollenhauer M.U."/>
            <person name="Montooth K."/>
            <person name="Mount S.M."/>
            <person name="Mu X."/>
            <person name="Myers E."/>
            <person name="Negre B."/>
            <person name="Newfeld S."/>
            <person name="Nielsen R."/>
            <person name="Noor M.A."/>
            <person name="O'Grady P."/>
            <person name="Pachter L."/>
            <person name="Papaceit M."/>
            <person name="Parisi M.J."/>
            <person name="Parisi M."/>
            <person name="Parts L."/>
            <person name="Pedersen J.S."/>
            <person name="Pesole G."/>
            <person name="Phillippy A.M."/>
            <person name="Ponting C.P."/>
            <person name="Pop M."/>
            <person name="Porcelli D."/>
            <person name="Powell J.R."/>
            <person name="Prohaska S."/>
            <person name="Pruitt K."/>
            <person name="Puig M."/>
            <person name="Quesneville H."/>
            <person name="Ram K.R."/>
            <person name="Rand D."/>
            <person name="Rasmussen M.D."/>
            <person name="Reed L.K."/>
            <person name="Reenan R."/>
            <person name="Reily A."/>
            <person name="Remington K.A."/>
            <person name="Rieger T.T."/>
            <person name="Ritchie M.G."/>
            <person name="Robin C."/>
            <person name="Rogers Y.H."/>
            <person name="Rohde C."/>
            <person name="Rozas J."/>
            <person name="Rubenfield M.J."/>
            <person name="Ruiz A."/>
            <person name="Russo S."/>
            <person name="Salzberg S.L."/>
            <person name="Sanchez-Gracia A."/>
            <person name="Saranga D.J."/>
            <person name="Sato H."/>
            <person name="Schaeffer S.W."/>
            <person name="Schatz M.C."/>
            <person name="Schlenke T."/>
            <person name="Schwartz R."/>
            <person name="Segarra C."/>
            <person name="Singh R.S."/>
            <person name="Sirot L."/>
            <person name="Sirota M."/>
            <person name="Sisneros N.B."/>
            <person name="Smith C.D."/>
            <person name="Smith T.F."/>
            <person name="Spieth J."/>
            <person name="Stage D.E."/>
            <person name="Stark A."/>
            <person name="Stephan W."/>
            <person name="Strausberg R.L."/>
            <person name="Strempel S."/>
            <person name="Sturgill D."/>
            <person name="Sutton G."/>
            <person name="Sutton G.G."/>
            <person name="Tao W."/>
            <person name="Teichmann S."/>
            <person name="Tobari Y.N."/>
            <person name="Tomimura Y."/>
            <person name="Tsolas J.M."/>
            <person name="Valente V.L."/>
            <person name="Venter E."/>
            <person name="Venter J.C."/>
            <person name="Vicario S."/>
            <person name="Vieira F.G."/>
            <person name="Vilella A.J."/>
            <person name="Villasante A."/>
            <person name="Walenz B."/>
            <person name="Wang J."/>
            <person name="Wasserman M."/>
            <person name="Watts T."/>
            <person name="Wilson D."/>
            <person name="Wilson R.K."/>
            <person name="Wing R.A."/>
            <person name="Wolfner M.F."/>
            <person name="Wong A."/>
            <person name="Wong G.K."/>
            <person name="Wu C.I."/>
            <person name="Wu G."/>
            <person name="Yamamoto D."/>
            <person name="Yang H.P."/>
            <person name="Yang S.P."/>
            <person name="Yorke J.A."/>
            <person name="Yoshida K."/>
            <person name="Zdobnov E."/>
            <person name="Zhang P."/>
            <person name="Zhang Y."/>
            <person name="Zimin A.V."/>
            <person name="Baldwin J."/>
            <person name="Abdouelleil A."/>
            <person name="Abdulkadir J."/>
            <person name="Abebe A."/>
            <person name="Abera B."/>
            <person name="Abreu J."/>
            <person name="Acer S.C."/>
            <person name="Aftuck L."/>
            <person name="Alexander A."/>
            <person name="An P."/>
            <person name="Anderson E."/>
            <person name="Anderson S."/>
            <person name="Arachi H."/>
            <person name="Azer M."/>
            <person name="Bachantsang P."/>
            <person name="Barry A."/>
            <person name="Bayul T."/>
            <person name="Berlin A."/>
            <person name="Bessette D."/>
            <person name="Bloom T."/>
            <person name="Blye J."/>
            <person name="Boguslavskiy L."/>
            <person name="Bonnet C."/>
            <person name="Boukhgalter B."/>
            <person name="Bourzgui I."/>
            <person name="Brown A."/>
            <person name="Cahill P."/>
            <person name="Channer S."/>
            <person name="Cheshatsang Y."/>
            <person name="Chuda L."/>
            <person name="Citroen M."/>
            <person name="Collymore A."/>
            <person name="Cooke P."/>
            <person name="Costello M."/>
            <person name="D'Aco K."/>
            <person name="Daza R."/>
            <person name="De Haan G."/>
            <person name="DeGray S."/>
            <person name="DeMaso C."/>
            <person name="Dhargay N."/>
            <person name="Dooley K."/>
            <person name="Dooley E."/>
            <person name="Doricent M."/>
            <person name="Dorje P."/>
            <person name="Dorjee K."/>
            <person name="Dupes A."/>
            <person name="Elong R."/>
            <person name="Falk J."/>
            <person name="Farina A."/>
            <person name="Faro S."/>
            <person name="Ferguson D."/>
            <person name="Fisher S."/>
            <person name="Foley C.D."/>
            <person name="Franke A."/>
            <person name="Friedrich D."/>
            <person name="Gadbois L."/>
            <person name="Gearin G."/>
            <person name="Gearin C.R."/>
            <person name="Giannoukos G."/>
            <person name="Goode T."/>
            <person name="Graham J."/>
            <person name="Grandbois E."/>
            <person name="Grewal S."/>
            <person name="Gyaltsen K."/>
            <person name="Hafez N."/>
            <person name="Hagos B."/>
            <person name="Hall J."/>
            <person name="Henson C."/>
            <person name="Hollinger A."/>
            <person name="Honan T."/>
            <person name="Huard M.D."/>
            <person name="Hughes L."/>
            <person name="Hurhula B."/>
            <person name="Husby M.E."/>
            <person name="Kamat A."/>
            <person name="Kanga B."/>
            <person name="Kashin S."/>
            <person name="Khazanovich D."/>
            <person name="Kisner P."/>
            <person name="Lance K."/>
            <person name="Lara M."/>
            <person name="Lee W."/>
            <person name="Lennon N."/>
            <person name="Letendre F."/>
            <person name="LeVine R."/>
            <person name="Lipovsky A."/>
            <person name="Liu X."/>
            <person name="Liu J."/>
            <person name="Liu S."/>
            <person name="Lokyitsang T."/>
            <person name="Lokyitsang Y."/>
            <person name="Lubonja R."/>
            <person name="Lui A."/>
            <person name="MacDonald P."/>
            <person name="Magnisalis V."/>
            <person name="Maru K."/>
            <person name="Matthews C."/>
            <person name="McCusker W."/>
            <person name="McDonough S."/>
            <person name="Mehta T."/>
            <person name="Meldrim J."/>
            <person name="Meneus L."/>
            <person name="Mihai O."/>
            <person name="Mihalev A."/>
            <person name="Mihova T."/>
            <person name="Mittelman R."/>
            <person name="Mlenga V."/>
            <person name="Montmayeur A."/>
            <person name="Mulrain L."/>
            <person name="Navidi A."/>
            <person name="Naylor J."/>
            <person name="Negash T."/>
            <person name="Nguyen T."/>
            <person name="Nguyen N."/>
            <person name="Nicol R."/>
            <person name="Norbu C."/>
            <person name="Norbu N."/>
            <person name="Novod N."/>
            <person name="O'Neill B."/>
            <person name="Osman S."/>
            <person name="Markiewicz E."/>
            <person name="Oyono O.L."/>
            <person name="Patti C."/>
            <person name="Phunkhang P."/>
            <person name="Pierre F."/>
            <person name="Priest M."/>
            <person name="Raghuraman S."/>
            <person name="Rege F."/>
            <person name="Reyes R."/>
            <person name="Rise C."/>
            <person name="Rogov P."/>
            <person name="Ross K."/>
            <person name="Ryan E."/>
            <person name="Settipalli S."/>
            <person name="Shea T."/>
            <person name="Sherpa N."/>
            <person name="Shi L."/>
            <person name="Shih D."/>
            <person name="Sparrow T."/>
            <person name="Spaulding J."/>
            <person name="Stalker J."/>
            <person name="Stange-Thomann N."/>
            <person name="Stavropoulos S."/>
            <person name="Stone C."/>
            <person name="Strader C."/>
            <person name="Tesfaye S."/>
            <person name="Thomson T."/>
            <person name="Thoulutsang Y."/>
            <person name="Thoulutsang D."/>
            <person name="Topham K."/>
            <person name="Topping I."/>
            <person name="Tsamla T."/>
            <person name="Vassiliev H."/>
            <person name="Vo A."/>
            <person name="Wangchuk T."/>
            <person name="Wangdi T."/>
            <person name="Weiand M."/>
            <person name="Wilkinson J."/>
            <person name="Wilson A."/>
            <person name="Yadav S."/>
            <person name="Young G."/>
            <person name="Yu Q."/>
            <person name="Zembek L."/>
            <person name="Zhong D."/>
            <person name="Zimmer A."/>
            <person name="Zwirko Z."/>
            <person name="Jaffe D.B."/>
            <person name="Alvarez P."/>
            <person name="Brockman W."/>
            <person name="Butler J."/>
            <person name="Chin C."/>
            <person name="Gnerre S."/>
            <person name="Grabherr M."/>
            <person name="Kleber M."/>
            <person name="Mauceli E."/>
            <person name="MacCallum I."/>
        </authorList>
    </citation>
    <scope>NUCLEOTIDE SEQUENCE [LARGE SCALE GENOMIC DNA]</scope>
    <source>
        <strain evidence="3">Rob3c / Tucson 14021-0248.25</strain>
    </source>
</reference>
<evidence type="ECO:0000313" key="3">
    <source>
        <dbReference type="Proteomes" id="UP000001292"/>
    </source>
</evidence>
<dbReference type="HOGENOM" id="CLU_2308940_0_0_1"/>